<organism evidence="1">
    <name type="scientific">Pararge aegeria</name>
    <name type="common">speckled wood butterfly</name>
    <dbReference type="NCBI Taxonomy" id="116150"/>
    <lineage>
        <taxon>Eukaryota</taxon>
        <taxon>Metazoa</taxon>
        <taxon>Ecdysozoa</taxon>
        <taxon>Arthropoda</taxon>
        <taxon>Hexapoda</taxon>
        <taxon>Insecta</taxon>
        <taxon>Pterygota</taxon>
        <taxon>Neoptera</taxon>
        <taxon>Endopterygota</taxon>
        <taxon>Lepidoptera</taxon>
        <taxon>Glossata</taxon>
        <taxon>Ditrysia</taxon>
        <taxon>Papilionoidea</taxon>
        <taxon>Nymphalidae</taxon>
        <taxon>Satyrinae</taxon>
        <taxon>Satyrini</taxon>
        <taxon>Parargina</taxon>
        <taxon>Pararge</taxon>
    </lineage>
</organism>
<sequence length="80" mass="8762">MRQLVGRAQQRHQLAQQLHALRHGLGLLLGGQRAAHGGLGQQLLGGEARRVGALLLRVRVVVAALVRLVRQRRARAARAR</sequence>
<name>S4NXD5_9NEOP</name>
<dbReference type="AlphaFoldDB" id="S4NXD5"/>
<reference evidence="1" key="1">
    <citation type="journal article" date="2013" name="BMC Genomics">
        <title>Unscrambling butterfly oogenesis.</title>
        <authorList>
            <person name="Carter J.M."/>
            <person name="Baker S.C."/>
            <person name="Pink R."/>
            <person name="Carter D.R."/>
            <person name="Collins A."/>
            <person name="Tomlin J."/>
            <person name="Gibbs M."/>
            <person name="Breuker C.J."/>
        </authorList>
    </citation>
    <scope>NUCLEOTIDE SEQUENCE</scope>
    <source>
        <tissue evidence="1">Ovary</tissue>
    </source>
</reference>
<feature type="non-terminal residue" evidence="1">
    <location>
        <position position="80"/>
    </location>
</feature>
<dbReference type="EMBL" id="GAIX01009089">
    <property type="protein sequence ID" value="JAA83471.1"/>
    <property type="molecule type" value="Transcribed_RNA"/>
</dbReference>
<reference evidence="1" key="2">
    <citation type="submission" date="2013-05" db="EMBL/GenBank/DDBJ databases">
        <authorList>
            <person name="Carter J.-M."/>
            <person name="Baker S.C."/>
            <person name="Pink R."/>
            <person name="Carter D.R.F."/>
            <person name="Collins A."/>
            <person name="Tomlin J."/>
            <person name="Gibbs M."/>
            <person name="Breuker C.J."/>
        </authorList>
    </citation>
    <scope>NUCLEOTIDE SEQUENCE</scope>
    <source>
        <tissue evidence="1">Ovary</tissue>
    </source>
</reference>
<protein>
    <submittedName>
        <fullName evidence="1">Uncharacterized protein</fullName>
    </submittedName>
</protein>
<proteinExistence type="predicted"/>
<accession>S4NXD5</accession>
<evidence type="ECO:0000313" key="1">
    <source>
        <dbReference type="EMBL" id="JAA83471.1"/>
    </source>
</evidence>